<dbReference type="InterPro" id="IPR033712">
    <property type="entry name" value="Pumilio_RNA-bd"/>
</dbReference>
<dbReference type="AlphaFoldDB" id="A0A0C3NW03"/>
<name>A0A0C3NW03_PHLG1</name>
<accession>A0A0C3NW03</accession>
<feature type="repeat" description="Pumilio" evidence="7">
    <location>
        <begin position="222"/>
        <end position="257"/>
    </location>
</feature>
<dbReference type="SUPFAM" id="SSF48371">
    <property type="entry name" value="ARM repeat"/>
    <property type="match status" value="1"/>
</dbReference>
<dbReference type="PROSITE" id="PS50302">
    <property type="entry name" value="PUM"/>
    <property type="match status" value="7"/>
</dbReference>
<dbReference type="InterPro" id="IPR033133">
    <property type="entry name" value="PUM-HD"/>
</dbReference>
<feature type="domain" description="PUM-HD" evidence="8">
    <location>
        <begin position="22"/>
        <end position="364"/>
    </location>
</feature>
<proteinExistence type="inferred from homology"/>
<evidence type="ECO:0000256" key="6">
    <source>
        <dbReference type="ARBA" id="ARBA00081811"/>
    </source>
</evidence>
<evidence type="ECO:0000313" key="9">
    <source>
        <dbReference type="EMBL" id="KIP09574.1"/>
    </source>
</evidence>
<protein>
    <recommendedName>
        <fullName evidence="6">Pumilio homology domain family member 3</fullName>
    </recommendedName>
</protein>
<gene>
    <name evidence="9" type="ORF">PHLGIDRAFT_28933</name>
</gene>
<evidence type="ECO:0000313" key="10">
    <source>
        <dbReference type="Proteomes" id="UP000053257"/>
    </source>
</evidence>
<dbReference type="Pfam" id="PF00806">
    <property type="entry name" value="PUF"/>
    <property type="match status" value="8"/>
</dbReference>
<dbReference type="GO" id="GO:0003730">
    <property type="term" value="F:mRNA 3'-UTR binding"/>
    <property type="evidence" value="ECO:0007669"/>
    <property type="project" value="TreeGrafter"/>
</dbReference>
<dbReference type="PANTHER" id="PTHR12537">
    <property type="entry name" value="RNA BINDING PROTEIN PUMILIO-RELATED"/>
    <property type="match status" value="1"/>
</dbReference>
<feature type="repeat" description="Pumilio" evidence="7">
    <location>
        <begin position="258"/>
        <end position="293"/>
    </location>
</feature>
<feature type="repeat" description="Pumilio" evidence="7">
    <location>
        <begin position="115"/>
        <end position="150"/>
    </location>
</feature>
<evidence type="ECO:0000256" key="4">
    <source>
        <dbReference type="ARBA" id="ARBA00022884"/>
    </source>
</evidence>
<dbReference type="Proteomes" id="UP000053257">
    <property type="component" value="Unassembled WGS sequence"/>
</dbReference>
<dbReference type="SMART" id="SM00025">
    <property type="entry name" value="Pumilio"/>
    <property type="match status" value="8"/>
</dbReference>
<dbReference type="OrthoDB" id="668540at2759"/>
<dbReference type="CDD" id="cd07920">
    <property type="entry name" value="Pumilio"/>
    <property type="match status" value="1"/>
</dbReference>
<comment type="subcellular location">
    <subcellularLocation>
        <location evidence="1">Cytoplasm</location>
    </subcellularLocation>
</comment>
<keyword evidence="4" id="KW-0694">RNA-binding</keyword>
<comment type="similarity">
    <text evidence="5">Belongs to the PUF3 family.</text>
</comment>
<dbReference type="FunFam" id="1.25.10.10:FF:000004">
    <property type="entry name" value="Pumilio homolog 1 isoform 2"/>
    <property type="match status" value="1"/>
</dbReference>
<evidence type="ECO:0000256" key="3">
    <source>
        <dbReference type="ARBA" id="ARBA00022737"/>
    </source>
</evidence>
<feature type="repeat" description="Pumilio" evidence="7">
    <location>
        <begin position="42"/>
        <end position="77"/>
    </location>
</feature>
<evidence type="ECO:0000259" key="8">
    <source>
        <dbReference type="PROSITE" id="PS50303"/>
    </source>
</evidence>
<dbReference type="PANTHER" id="PTHR12537:SF12">
    <property type="entry name" value="MATERNAL PROTEIN PUMILIO"/>
    <property type="match status" value="1"/>
</dbReference>
<keyword evidence="2" id="KW-0963">Cytoplasm</keyword>
<evidence type="ECO:0000256" key="7">
    <source>
        <dbReference type="PROSITE-ProRule" id="PRU00317"/>
    </source>
</evidence>
<dbReference type="Gene3D" id="1.25.10.10">
    <property type="entry name" value="Leucine-rich Repeat Variant"/>
    <property type="match status" value="1"/>
</dbReference>
<reference evidence="9 10" key="1">
    <citation type="journal article" date="2014" name="PLoS Genet.">
        <title>Analysis of the Phlebiopsis gigantea genome, transcriptome and secretome provides insight into its pioneer colonization strategies of wood.</title>
        <authorList>
            <person name="Hori C."/>
            <person name="Ishida T."/>
            <person name="Igarashi K."/>
            <person name="Samejima M."/>
            <person name="Suzuki H."/>
            <person name="Master E."/>
            <person name="Ferreira P."/>
            <person name="Ruiz-Duenas F.J."/>
            <person name="Held B."/>
            <person name="Canessa P."/>
            <person name="Larrondo L.F."/>
            <person name="Schmoll M."/>
            <person name="Druzhinina I.S."/>
            <person name="Kubicek C.P."/>
            <person name="Gaskell J.A."/>
            <person name="Kersten P."/>
            <person name="St John F."/>
            <person name="Glasner J."/>
            <person name="Sabat G."/>
            <person name="Splinter BonDurant S."/>
            <person name="Syed K."/>
            <person name="Yadav J."/>
            <person name="Mgbeahuruike A.C."/>
            <person name="Kovalchuk A."/>
            <person name="Asiegbu F.O."/>
            <person name="Lackner G."/>
            <person name="Hoffmeister D."/>
            <person name="Rencoret J."/>
            <person name="Gutierrez A."/>
            <person name="Sun H."/>
            <person name="Lindquist E."/>
            <person name="Barry K."/>
            <person name="Riley R."/>
            <person name="Grigoriev I.V."/>
            <person name="Henrissat B."/>
            <person name="Kues U."/>
            <person name="Berka R.M."/>
            <person name="Martinez A.T."/>
            <person name="Covert S.F."/>
            <person name="Blanchette R.A."/>
            <person name="Cullen D."/>
        </authorList>
    </citation>
    <scope>NUCLEOTIDE SEQUENCE [LARGE SCALE GENOMIC DNA]</scope>
    <source>
        <strain evidence="9 10">11061_1 CR5-6</strain>
    </source>
</reference>
<dbReference type="GO" id="GO:0005737">
    <property type="term" value="C:cytoplasm"/>
    <property type="evidence" value="ECO:0007669"/>
    <property type="project" value="UniProtKB-SubCell"/>
</dbReference>
<feature type="repeat" description="Pumilio" evidence="7">
    <location>
        <begin position="294"/>
        <end position="336"/>
    </location>
</feature>
<organism evidence="9 10">
    <name type="scientific">Phlebiopsis gigantea (strain 11061_1 CR5-6)</name>
    <name type="common">White-rot fungus</name>
    <name type="synonym">Peniophora gigantea</name>
    <dbReference type="NCBI Taxonomy" id="745531"/>
    <lineage>
        <taxon>Eukaryota</taxon>
        <taxon>Fungi</taxon>
        <taxon>Dikarya</taxon>
        <taxon>Basidiomycota</taxon>
        <taxon>Agaricomycotina</taxon>
        <taxon>Agaricomycetes</taxon>
        <taxon>Polyporales</taxon>
        <taxon>Phanerochaetaceae</taxon>
        <taxon>Phlebiopsis</taxon>
    </lineage>
</organism>
<evidence type="ECO:0000256" key="5">
    <source>
        <dbReference type="ARBA" id="ARBA00060736"/>
    </source>
</evidence>
<dbReference type="InterPro" id="IPR016024">
    <property type="entry name" value="ARM-type_fold"/>
</dbReference>
<feature type="repeat" description="Pumilio" evidence="7">
    <location>
        <begin position="186"/>
        <end position="221"/>
    </location>
</feature>
<evidence type="ECO:0000256" key="2">
    <source>
        <dbReference type="ARBA" id="ARBA00022490"/>
    </source>
</evidence>
<dbReference type="HOGENOM" id="CLU_004017_8_1_1"/>
<keyword evidence="10" id="KW-1185">Reference proteome</keyword>
<dbReference type="InterPro" id="IPR011989">
    <property type="entry name" value="ARM-like"/>
</dbReference>
<dbReference type="EMBL" id="KN840464">
    <property type="protein sequence ID" value="KIP09574.1"/>
    <property type="molecule type" value="Genomic_DNA"/>
</dbReference>
<sequence>MQMHAQHGGGRGRRQEDANVAFRSPLLEEFRNSKDRKWTLKDIYGHVAEFSTDQHGSRFIQQKIETADEEEMQMIFDEIMPKHAIELIQDVFGNYVIQKFLEHGNSAQKLLLASAMEGHILALSLQMYGCRVVQKAIEYVPPEQQGVFVSELTDHVLRCVKDANGNHVIQRLIESVPSERLTFISAFQGHVNDLATHPYGCRVLQRCFENLPEHQTRVLLSELQEHALLLGQDQFGNYVIQFVLEHGHPDDRAKIVARLRGQMLHMSRHKFASNVVEKALVTADTSSRRALIEEILTPRPDGSSPVVAMMRDQFANYVLQRALIVADQDQKEALVELIKPQLAAMRKSSHHHGRHLVAIPQLLTERIVVERLVQKCTAAAARETSAPADAAAIAEPASPSSVA</sequence>
<dbReference type="GO" id="GO:0000288">
    <property type="term" value="P:nuclear-transcribed mRNA catabolic process, deadenylation-dependent decay"/>
    <property type="evidence" value="ECO:0007669"/>
    <property type="project" value="TreeGrafter"/>
</dbReference>
<feature type="repeat" description="Pumilio" evidence="7">
    <location>
        <begin position="78"/>
        <end position="114"/>
    </location>
</feature>
<dbReference type="PROSITE" id="PS50303">
    <property type="entry name" value="PUM_HD"/>
    <property type="match status" value="1"/>
</dbReference>
<evidence type="ECO:0000256" key="1">
    <source>
        <dbReference type="ARBA" id="ARBA00004496"/>
    </source>
</evidence>
<dbReference type="InterPro" id="IPR001313">
    <property type="entry name" value="Pumilio_RNA-bd_rpt"/>
</dbReference>
<dbReference type="STRING" id="745531.A0A0C3NW03"/>
<keyword evidence="3" id="KW-0677">Repeat</keyword>